<feature type="transmembrane region" description="Helical" evidence="1">
    <location>
        <begin position="102"/>
        <end position="119"/>
    </location>
</feature>
<keyword evidence="1" id="KW-0472">Membrane</keyword>
<dbReference type="Proteomes" id="UP000186309">
    <property type="component" value="Chromosome"/>
</dbReference>
<keyword evidence="1" id="KW-0812">Transmembrane</keyword>
<dbReference type="EMBL" id="CP019082">
    <property type="protein sequence ID" value="APW59878.1"/>
    <property type="molecule type" value="Genomic_DNA"/>
</dbReference>
<feature type="transmembrane region" description="Helical" evidence="1">
    <location>
        <begin position="80"/>
        <end position="96"/>
    </location>
</feature>
<dbReference type="KEGG" id="pbor:BSF38_01337"/>
<organism evidence="2 3">
    <name type="scientific">Paludisphaera borealis</name>
    <dbReference type="NCBI Taxonomy" id="1387353"/>
    <lineage>
        <taxon>Bacteria</taxon>
        <taxon>Pseudomonadati</taxon>
        <taxon>Planctomycetota</taxon>
        <taxon>Planctomycetia</taxon>
        <taxon>Isosphaerales</taxon>
        <taxon>Isosphaeraceae</taxon>
        <taxon>Paludisphaera</taxon>
    </lineage>
</organism>
<dbReference type="InterPro" id="IPR046487">
    <property type="entry name" value="DUF6580"/>
</dbReference>
<keyword evidence="3" id="KW-1185">Reference proteome</keyword>
<keyword evidence="1" id="KW-1133">Transmembrane helix</keyword>
<name>A0A1U7CLU6_9BACT</name>
<reference evidence="3" key="1">
    <citation type="submission" date="2016-12" db="EMBL/GenBank/DDBJ databases">
        <title>Comparative genomics of four Isosphaeraceae planctomycetes: a common pool of plasmids and glycoside hydrolase genes.</title>
        <authorList>
            <person name="Ivanova A."/>
        </authorList>
    </citation>
    <scope>NUCLEOTIDE SEQUENCE [LARGE SCALE GENOMIC DNA]</scope>
    <source>
        <strain evidence="3">PX4</strain>
    </source>
</reference>
<proteinExistence type="predicted"/>
<evidence type="ECO:0000313" key="3">
    <source>
        <dbReference type="Proteomes" id="UP000186309"/>
    </source>
</evidence>
<dbReference type="AlphaFoldDB" id="A0A1U7CLU6"/>
<gene>
    <name evidence="2" type="ORF">BSF38_01337</name>
</gene>
<evidence type="ECO:0000256" key="1">
    <source>
        <dbReference type="SAM" id="Phobius"/>
    </source>
</evidence>
<accession>A0A1U7CLU6</accession>
<protein>
    <submittedName>
        <fullName evidence="2">Uncharacterized protein</fullName>
    </submittedName>
</protein>
<feature type="transmembrane region" description="Helical" evidence="1">
    <location>
        <begin position="156"/>
        <end position="178"/>
    </location>
</feature>
<sequence>MLKAIALIAVTVVYRLIPHPWNLVPMGAVSLYAGAKLPLRWAWAVPISALVISDMLMDFGVGGAFFAINRVAEYHIYSRIAVYGAFALTTLIGPLANRPKVGPALLPVLSLAASGLLFLTSNFAVWAEGLLYPMNLSGLLACYVAAIPFFDKTLLADLIGTAVLFSLGALVSHVYTLVAARRYSLADVATVDDSVRS</sequence>
<feature type="transmembrane region" description="Helical" evidence="1">
    <location>
        <begin position="131"/>
        <end position="150"/>
    </location>
</feature>
<dbReference type="RefSeq" id="WP_076344130.1">
    <property type="nucleotide sequence ID" value="NZ_CP019082.1"/>
</dbReference>
<feature type="transmembrane region" description="Helical" evidence="1">
    <location>
        <begin position="39"/>
        <end position="68"/>
    </location>
</feature>
<dbReference type="Pfam" id="PF20221">
    <property type="entry name" value="DUF6580"/>
    <property type="match status" value="1"/>
</dbReference>
<evidence type="ECO:0000313" key="2">
    <source>
        <dbReference type="EMBL" id="APW59878.1"/>
    </source>
</evidence>
<dbReference type="STRING" id="1387353.BSF38_01337"/>